<sequence>MNIKRTAGLLAWLIFAVIAYSTLSPLDLRPRMGTFVHVERFGAFGLMGLLFAIGYSRRIVLVLCLVFATAVGFELLQMVLADRHARIEDLVVKLLGGACGVASGSILIRYRSRLMQLLGQINQNSKYQG</sequence>
<dbReference type="PIRSF" id="PIRSF033367">
    <property type="entry name" value="UCP033367_VanZ"/>
    <property type="match status" value="1"/>
</dbReference>
<comment type="caution">
    <text evidence="3">The sequence shown here is derived from an EMBL/GenBank/DDBJ whole genome shotgun (WGS) entry which is preliminary data.</text>
</comment>
<dbReference type="EMBL" id="LGAP01000005">
    <property type="protein sequence ID" value="KOF19531.1"/>
    <property type="molecule type" value="Genomic_DNA"/>
</dbReference>
<organism evidence="3 4">
    <name type="scientific">Ensifer adhaerens</name>
    <name type="common">Sinorhizobium morelense</name>
    <dbReference type="NCBI Taxonomy" id="106592"/>
    <lineage>
        <taxon>Bacteria</taxon>
        <taxon>Pseudomonadati</taxon>
        <taxon>Pseudomonadota</taxon>
        <taxon>Alphaproteobacteria</taxon>
        <taxon>Hyphomicrobiales</taxon>
        <taxon>Rhizobiaceae</taxon>
        <taxon>Sinorhizobium/Ensifer group</taxon>
        <taxon>Ensifer</taxon>
    </lineage>
</organism>
<evidence type="ECO:0000313" key="3">
    <source>
        <dbReference type="EMBL" id="KOF19531.1"/>
    </source>
</evidence>
<dbReference type="Proteomes" id="UP000037425">
    <property type="component" value="Unassembled WGS sequence"/>
</dbReference>
<keyword evidence="1" id="KW-0472">Membrane</keyword>
<dbReference type="PATRIC" id="fig|106592.7.peg.6404"/>
<feature type="transmembrane region" description="Helical" evidence="1">
    <location>
        <begin position="90"/>
        <end position="108"/>
    </location>
</feature>
<reference evidence="4" key="1">
    <citation type="submission" date="2015-07" db="EMBL/GenBank/DDBJ databases">
        <title>Whole genome sequence of an Ensifer adhaerens strain isolated from a cave pool in the Wind Cave National Park.</title>
        <authorList>
            <person name="Eng W.W.H."/>
            <person name="Gan H.M."/>
            <person name="Barton H.A."/>
            <person name="Savka M.A."/>
        </authorList>
    </citation>
    <scope>NUCLEOTIDE SEQUENCE [LARGE SCALE GENOMIC DNA]</scope>
    <source>
        <strain evidence="4">SD006</strain>
    </source>
</reference>
<keyword evidence="1" id="KW-1133">Transmembrane helix</keyword>
<evidence type="ECO:0000259" key="2">
    <source>
        <dbReference type="Pfam" id="PF04892"/>
    </source>
</evidence>
<dbReference type="InterPro" id="IPR006976">
    <property type="entry name" value="VanZ-like"/>
</dbReference>
<evidence type="ECO:0000256" key="1">
    <source>
        <dbReference type="SAM" id="Phobius"/>
    </source>
</evidence>
<gene>
    <name evidence="3" type="ORF">AC244_12280</name>
</gene>
<feature type="domain" description="VanZ-like" evidence="2">
    <location>
        <begin position="38"/>
        <end position="103"/>
    </location>
</feature>
<protein>
    <submittedName>
        <fullName evidence="3">Membrane protein</fullName>
    </submittedName>
</protein>
<dbReference type="OrthoDB" id="7908547at2"/>
<feature type="transmembrane region" description="Helical" evidence="1">
    <location>
        <begin position="35"/>
        <end position="53"/>
    </location>
</feature>
<keyword evidence="1" id="KW-0812">Transmembrane</keyword>
<evidence type="ECO:0000313" key="4">
    <source>
        <dbReference type="Proteomes" id="UP000037425"/>
    </source>
</evidence>
<dbReference type="AlphaFoldDB" id="A0A0L8BXU4"/>
<accession>A0A0L8BXU4</accession>
<dbReference type="Pfam" id="PF04892">
    <property type="entry name" value="VanZ"/>
    <property type="match status" value="1"/>
</dbReference>
<dbReference type="InterPro" id="IPR017015">
    <property type="entry name" value="UCP033367_VanZ"/>
</dbReference>
<name>A0A0L8BXU4_ENSAD</name>
<proteinExistence type="predicted"/>
<feature type="transmembrane region" description="Helical" evidence="1">
    <location>
        <begin position="60"/>
        <end position="78"/>
    </location>
</feature>